<sequence>MKRLAVFIGVFFFAMVVIVFLGGEGLDRYEIVVGALLVAALASTFVRTSRL</sequence>
<reference evidence="3" key="1">
    <citation type="journal article" date="2019" name="Int. J. Syst. Evol. Microbiol.">
        <title>The Global Catalogue of Microorganisms (GCM) 10K type strain sequencing project: providing services to taxonomists for standard genome sequencing and annotation.</title>
        <authorList>
            <consortium name="The Broad Institute Genomics Platform"/>
            <consortium name="The Broad Institute Genome Sequencing Center for Infectious Disease"/>
            <person name="Wu L."/>
            <person name="Ma J."/>
        </authorList>
    </citation>
    <scope>NUCLEOTIDE SEQUENCE [LARGE SCALE GENOMIC DNA]</scope>
    <source>
        <strain evidence="3">CGMCC 4.7289</strain>
    </source>
</reference>
<protein>
    <recommendedName>
        <fullName evidence="4">NADH dehydrogenase subunit 6</fullName>
    </recommendedName>
</protein>
<feature type="transmembrane region" description="Helical" evidence="1">
    <location>
        <begin position="5"/>
        <end position="23"/>
    </location>
</feature>
<gene>
    <name evidence="2" type="ORF">ACFOZ4_40260</name>
</gene>
<evidence type="ECO:0000313" key="2">
    <source>
        <dbReference type="EMBL" id="MFC4136876.1"/>
    </source>
</evidence>
<evidence type="ECO:0000256" key="1">
    <source>
        <dbReference type="SAM" id="Phobius"/>
    </source>
</evidence>
<keyword evidence="1" id="KW-0812">Transmembrane</keyword>
<evidence type="ECO:0000313" key="3">
    <source>
        <dbReference type="Proteomes" id="UP001595816"/>
    </source>
</evidence>
<evidence type="ECO:0008006" key="4">
    <source>
        <dbReference type="Google" id="ProtNLM"/>
    </source>
</evidence>
<dbReference type="EMBL" id="JBHSAY010000035">
    <property type="protein sequence ID" value="MFC4136876.1"/>
    <property type="molecule type" value="Genomic_DNA"/>
</dbReference>
<comment type="caution">
    <text evidence="2">The sequence shown here is derived from an EMBL/GenBank/DDBJ whole genome shotgun (WGS) entry which is preliminary data.</text>
</comment>
<organism evidence="2 3">
    <name type="scientific">Hamadaea flava</name>
    <dbReference type="NCBI Taxonomy" id="1742688"/>
    <lineage>
        <taxon>Bacteria</taxon>
        <taxon>Bacillati</taxon>
        <taxon>Actinomycetota</taxon>
        <taxon>Actinomycetes</taxon>
        <taxon>Micromonosporales</taxon>
        <taxon>Micromonosporaceae</taxon>
        <taxon>Hamadaea</taxon>
    </lineage>
</organism>
<proteinExistence type="predicted"/>
<keyword evidence="3" id="KW-1185">Reference proteome</keyword>
<keyword evidence="1" id="KW-1133">Transmembrane helix</keyword>
<feature type="transmembrane region" description="Helical" evidence="1">
    <location>
        <begin position="29"/>
        <end position="46"/>
    </location>
</feature>
<name>A0ABV8M0K6_9ACTN</name>
<accession>A0ABV8M0K6</accession>
<keyword evidence="1" id="KW-0472">Membrane</keyword>
<dbReference type="Proteomes" id="UP001595816">
    <property type="component" value="Unassembled WGS sequence"/>
</dbReference>
<dbReference type="RefSeq" id="WP_253762033.1">
    <property type="nucleotide sequence ID" value="NZ_JAMZDZ010000001.1"/>
</dbReference>